<dbReference type="PATRIC" id="fig|361183.4.peg.2131"/>
<dbReference type="OrthoDB" id="9778934at2"/>
<feature type="region of interest" description="Disordered" evidence="1">
    <location>
        <begin position="25"/>
        <end position="88"/>
    </location>
</feature>
<dbReference type="GO" id="GO:0009279">
    <property type="term" value="C:cell outer membrane"/>
    <property type="evidence" value="ECO:0007669"/>
    <property type="project" value="InterPro"/>
</dbReference>
<evidence type="ECO:0000313" key="4">
    <source>
        <dbReference type="Proteomes" id="UP000057938"/>
    </source>
</evidence>
<reference evidence="3 4" key="1">
    <citation type="submission" date="2015-09" db="EMBL/GenBank/DDBJ databases">
        <title>Complete genome sequence of a benzo[a]pyrene-degrading bacterium Altererythrobacter epoxidivorans CGMCC 1.7731T.</title>
        <authorList>
            <person name="Li Z."/>
            <person name="Cheng H."/>
            <person name="Huo Y."/>
            <person name="Xu X."/>
        </authorList>
    </citation>
    <scope>NUCLEOTIDE SEQUENCE [LARGE SCALE GENOMIC DNA]</scope>
    <source>
        <strain evidence="3 4">CGMCC 1.7731</strain>
    </source>
</reference>
<gene>
    <name evidence="3" type="ORF">AMC99_02170</name>
</gene>
<dbReference type="InterPro" id="IPR007939">
    <property type="entry name" value="Cu-R_B_prcur"/>
</dbReference>
<organism evidence="3 4">
    <name type="scientific">Altererythrobacter epoxidivorans</name>
    <dbReference type="NCBI Taxonomy" id="361183"/>
    <lineage>
        <taxon>Bacteria</taxon>
        <taxon>Pseudomonadati</taxon>
        <taxon>Pseudomonadota</taxon>
        <taxon>Alphaproteobacteria</taxon>
        <taxon>Sphingomonadales</taxon>
        <taxon>Erythrobacteraceae</taxon>
        <taxon>Altererythrobacter</taxon>
    </lineage>
</organism>
<dbReference type="AlphaFoldDB" id="A0A0M5KYX3"/>
<dbReference type="STRING" id="361183.AMC99_02170"/>
<dbReference type="GO" id="GO:0006878">
    <property type="term" value="P:intracellular copper ion homeostasis"/>
    <property type="evidence" value="ECO:0007669"/>
    <property type="project" value="InterPro"/>
</dbReference>
<proteinExistence type="predicted"/>
<dbReference type="GO" id="GO:0005507">
    <property type="term" value="F:copper ion binding"/>
    <property type="evidence" value="ECO:0007669"/>
    <property type="project" value="InterPro"/>
</dbReference>
<dbReference type="Pfam" id="PF05275">
    <property type="entry name" value="CopB"/>
    <property type="match status" value="1"/>
</dbReference>
<keyword evidence="2" id="KW-0732">Signal</keyword>
<dbReference type="EMBL" id="CP012669">
    <property type="protein sequence ID" value="ALE17449.1"/>
    <property type="molecule type" value="Genomic_DNA"/>
</dbReference>
<dbReference type="RefSeq" id="WP_061926366.1">
    <property type="nucleotide sequence ID" value="NZ_CP012669.1"/>
</dbReference>
<feature type="compositionally biased region" description="Basic and acidic residues" evidence="1">
    <location>
        <begin position="25"/>
        <end position="58"/>
    </location>
</feature>
<evidence type="ECO:0000313" key="3">
    <source>
        <dbReference type="EMBL" id="ALE17449.1"/>
    </source>
</evidence>
<sequence>MNRLIPTLALASAAMLCAPVSAQDHSHGEMMDHSSRAMDPAADKDAHADHRPAEKPTMEEMPSAKPAMMDHGSHAAKELPSGPPPPRAFEGPQHAAELFFDPQEMAAARAYNHSAHGDMTTGTLLVERLEARITDGSDGYVWDATGWYGTATDKFVLKSEGEGEFSGSVEDAEIQALWGHAIGPFIDLQAGVRLDVEPETRAHLALGAAGLAPYMIHFDAALFLSDRGDLTGRIEAEHDMRLTQRLILQPRIEAEFAAQDIPERKTGAGVTKAAIGARLRYEIEREFAPYVGVEYEAALGETADIARARGNDPDGINFLAGLRFWF</sequence>
<name>A0A0M5KYX3_9SPHN</name>
<protein>
    <submittedName>
        <fullName evidence="3">Copper resistance protein B</fullName>
    </submittedName>
</protein>
<evidence type="ECO:0000256" key="2">
    <source>
        <dbReference type="SAM" id="SignalP"/>
    </source>
</evidence>
<dbReference type="Proteomes" id="UP000057938">
    <property type="component" value="Chromosome"/>
</dbReference>
<feature type="chain" id="PRO_5005804686" evidence="2">
    <location>
        <begin position="23"/>
        <end position="326"/>
    </location>
</feature>
<evidence type="ECO:0000256" key="1">
    <source>
        <dbReference type="SAM" id="MobiDB-lite"/>
    </source>
</evidence>
<dbReference type="KEGG" id="aep:AMC99_02170"/>
<keyword evidence="4" id="KW-1185">Reference proteome</keyword>
<feature type="signal peptide" evidence="2">
    <location>
        <begin position="1"/>
        <end position="22"/>
    </location>
</feature>
<accession>A0A0M5KYX3</accession>